<dbReference type="InterPro" id="IPR006052">
    <property type="entry name" value="TNF_dom"/>
</dbReference>
<evidence type="ECO:0000256" key="16">
    <source>
        <dbReference type="ARBA" id="ARBA00063957"/>
    </source>
</evidence>
<dbReference type="GeneTree" id="ENSGT01130000278318"/>
<dbReference type="FunCoup" id="A0A5F8H569">
    <property type="interactions" value="162"/>
</dbReference>
<comment type="function">
    <text evidence="15">Cytokine that binds to TNFRSF10A/TRAILR1, TNFRSF10B/TRAILR2, TNFRSF10C/TRAILR3, TNFRSF10D/TRAILR4 and possibly also to TNFRSF11B/OPG. Induces apoptosis. Its activity may be modulated by binding to the decoy receptors TNFRSF10C/TRAILR3, TNFRSF10D/TRAILR4 and TNFRSF11B/OPG that cannot induce apoptosis.</text>
</comment>
<comment type="subunit">
    <text evidence="16">Homotrimer. One TNFSF10 homotrimer interacts with three TNFSF10A mononers. One TNFSF10 homotrimer interacts with three TNFSF10B mononers.</text>
</comment>
<dbReference type="GO" id="GO:0005164">
    <property type="term" value="F:tumor necrosis factor receptor binding"/>
    <property type="evidence" value="ECO:0007669"/>
    <property type="project" value="UniProtKB-UniRule"/>
</dbReference>
<evidence type="ECO:0000256" key="2">
    <source>
        <dbReference type="ARBA" id="ARBA00004613"/>
    </source>
</evidence>
<evidence type="ECO:0000256" key="4">
    <source>
        <dbReference type="ARBA" id="ARBA00022475"/>
    </source>
</evidence>
<gene>
    <name evidence="20" type="primary">TNFSF10</name>
</gene>
<dbReference type="GO" id="GO:0005615">
    <property type="term" value="C:extracellular space"/>
    <property type="evidence" value="ECO:0000318"/>
    <property type="project" value="GO_Central"/>
</dbReference>
<evidence type="ECO:0000259" key="19">
    <source>
        <dbReference type="PROSITE" id="PS50049"/>
    </source>
</evidence>
<evidence type="ECO:0000256" key="9">
    <source>
        <dbReference type="ARBA" id="ARBA00022703"/>
    </source>
</evidence>
<dbReference type="PROSITE" id="PS50049">
    <property type="entry name" value="THD_2"/>
    <property type="match status" value="1"/>
</dbReference>
<dbReference type="Bgee" id="ENSMODG00000041585">
    <property type="expression patterns" value="Expressed in lung and 20 other cell types or tissues"/>
</dbReference>
<dbReference type="GO" id="GO:0007166">
    <property type="term" value="P:cell surface receptor signaling pathway"/>
    <property type="evidence" value="ECO:0000318"/>
    <property type="project" value="GO_Central"/>
</dbReference>
<evidence type="ECO:0000256" key="1">
    <source>
        <dbReference type="ARBA" id="ARBA00004401"/>
    </source>
</evidence>
<evidence type="ECO:0000256" key="13">
    <source>
        <dbReference type="ARBA" id="ARBA00022989"/>
    </source>
</evidence>
<dbReference type="GO" id="GO:0005886">
    <property type="term" value="C:plasma membrane"/>
    <property type="evidence" value="ECO:0007669"/>
    <property type="project" value="UniProtKB-SubCell"/>
</dbReference>
<protein>
    <recommendedName>
        <fullName evidence="17">Tumor necrosis factor ligand superfamily member</fullName>
    </recommendedName>
</protein>
<keyword evidence="11 18" id="KW-0862">Zinc</keyword>
<dbReference type="GO" id="GO:0043123">
    <property type="term" value="P:positive regulation of canonical NF-kappaB signal transduction"/>
    <property type="evidence" value="ECO:0000318"/>
    <property type="project" value="GO_Central"/>
</dbReference>
<evidence type="ECO:0000256" key="7">
    <source>
        <dbReference type="ARBA" id="ARBA00022553"/>
    </source>
</evidence>
<keyword evidence="7" id="KW-0597">Phosphoprotein</keyword>
<evidence type="ECO:0000313" key="21">
    <source>
        <dbReference type="Proteomes" id="UP000002280"/>
    </source>
</evidence>
<keyword evidence="6" id="KW-0964">Secreted</keyword>
<dbReference type="RefSeq" id="XP_007502003.1">
    <property type="nucleotide sequence ID" value="XM_007501941.3"/>
</dbReference>
<evidence type="ECO:0000256" key="12">
    <source>
        <dbReference type="ARBA" id="ARBA00022968"/>
    </source>
</evidence>
<organism evidence="20 21">
    <name type="scientific">Monodelphis domestica</name>
    <name type="common">Gray short-tailed opossum</name>
    <dbReference type="NCBI Taxonomy" id="13616"/>
    <lineage>
        <taxon>Eukaryota</taxon>
        <taxon>Metazoa</taxon>
        <taxon>Chordata</taxon>
        <taxon>Craniata</taxon>
        <taxon>Vertebrata</taxon>
        <taxon>Euteleostomi</taxon>
        <taxon>Mammalia</taxon>
        <taxon>Metatheria</taxon>
        <taxon>Didelphimorphia</taxon>
        <taxon>Didelphidae</taxon>
        <taxon>Monodelphis</taxon>
    </lineage>
</organism>
<dbReference type="GO" id="GO:0006915">
    <property type="term" value="P:apoptotic process"/>
    <property type="evidence" value="ECO:0007669"/>
    <property type="project" value="UniProtKB-KW"/>
</dbReference>
<evidence type="ECO:0000256" key="8">
    <source>
        <dbReference type="ARBA" id="ARBA00022692"/>
    </source>
</evidence>
<dbReference type="SMART" id="SM00207">
    <property type="entry name" value="TNF"/>
    <property type="match status" value="1"/>
</dbReference>
<evidence type="ECO:0000256" key="10">
    <source>
        <dbReference type="ARBA" id="ARBA00022723"/>
    </source>
</evidence>
<dbReference type="OMA" id="TMQDSFS"/>
<feature type="domain" description="THD" evidence="19">
    <location>
        <begin position="135"/>
        <end position="300"/>
    </location>
</feature>
<dbReference type="OrthoDB" id="9446605at2759"/>
<feature type="binding site" evidence="18">
    <location>
        <position position="250"/>
    </location>
    <ligand>
        <name>Zn(2+)</name>
        <dbReference type="ChEBI" id="CHEBI:29105"/>
        <note>ligand shared between all trimeric partners</note>
    </ligand>
</feature>
<dbReference type="Proteomes" id="UP000002280">
    <property type="component" value="Chromosome 7"/>
</dbReference>
<dbReference type="GeneID" id="100010299"/>
<evidence type="ECO:0000256" key="3">
    <source>
        <dbReference type="ARBA" id="ARBA00008670"/>
    </source>
</evidence>
<keyword evidence="14 17" id="KW-0472">Membrane</keyword>
<dbReference type="GO" id="GO:0006955">
    <property type="term" value="P:immune response"/>
    <property type="evidence" value="ECO:0007669"/>
    <property type="project" value="UniProtKB-UniRule"/>
</dbReference>
<reference evidence="20 21" key="1">
    <citation type="journal article" date="2007" name="Nature">
        <title>Genome of the marsupial Monodelphis domestica reveals innovation in non-coding sequences.</title>
        <authorList>
            <person name="Mikkelsen T.S."/>
            <person name="Wakefield M.J."/>
            <person name="Aken B."/>
            <person name="Amemiya C.T."/>
            <person name="Chang J.L."/>
            <person name="Duke S."/>
            <person name="Garber M."/>
            <person name="Gentles A.J."/>
            <person name="Goodstadt L."/>
            <person name="Heger A."/>
            <person name="Jurka J."/>
            <person name="Kamal M."/>
            <person name="Mauceli E."/>
            <person name="Searle S.M."/>
            <person name="Sharpe T."/>
            <person name="Baker M.L."/>
            <person name="Batzer M.A."/>
            <person name="Benos P.V."/>
            <person name="Belov K."/>
            <person name="Clamp M."/>
            <person name="Cook A."/>
            <person name="Cuff J."/>
            <person name="Das R."/>
            <person name="Davidow L."/>
            <person name="Deakin J.E."/>
            <person name="Fazzari M.J."/>
            <person name="Glass J.L."/>
            <person name="Grabherr M."/>
            <person name="Greally J.M."/>
            <person name="Gu W."/>
            <person name="Hore T.A."/>
            <person name="Huttley G.A."/>
            <person name="Kleber M."/>
            <person name="Jirtle R.L."/>
            <person name="Koina E."/>
            <person name="Lee J.T."/>
            <person name="Mahony S."/>
            <person name="Marra M.A."/>
            <person name="Miller R.D."/>
            <person name="Nicholls R.D."/>
            <person name="Oda M."/>
            <person name="Papenfuss A.T."/>
            <person name="Parra Z.E."/>
            <person name="Pollock D.D."/>
            <person name="Ray D.A."/>
            <person name="Schein J.E."/>
            <person name="Speed T.P."/>
            <person name="Thompson K."/>
            <person name="VandeBerg J.L."/>
            <person name="Wade C.M."/>
            <person name="Walker J.A."/>
            <person name="Waters P.D."/>
            <person name="Webber C."/>
            <person name="Weidman J.R."/>
            <person name="Xie X."/>
            <person name="Zody M.C."/>
            <person name="Baldwin J."/>
            <person name="Abdouelleil A."/>
            <person name="Abdulkadir J."/>
            <person name="Abebe A."/>
            <person name="Abera B."/>
            <person name="Abreu J."/>
            <person name="Acer S.C."/>
            <person name="Aftuck L."/>
            <person name="Alexander A."/>
            <person name="An P."/>
            <person name="Anderson E."/>
            <person name="Anderson S."/>
            <person name="Arachi H."/>
            <person name="Azer M."/>
            <person name="Bachantsang P."/>
            <person name="Barry A."/>
            <person name="Bayul T."/>
            <person name="Berlin A."/>
            <person name="Bessette D."/>
            <person name="Bloom T."/>
            <person name="Bloom T."/>
            <person name="Boguslavskiy L."/>
            <person name="Bonnet C."/>
            <person name="Boukhgalter B."/>
            <person name="Bourzgui I."/>
            <person name="Brown A."/>
            <person name="Cahill P."/>
            <person name="Channer S."/>
            <person name="Cheshatsang Y."/>
            <person name="Chuda L."/>
            <person name="Citroen M."/>
            <person name="Collymore A."/>
            <person name="Cooke P."/>
            <person name="Costello M."/>
            <person name="D'Aco K."/>
            <person name="Daza R."/>
            <person name="De Haan G."/>
            <person name="DeGray S."/>
            <person name="DeMaso C."/>
            <person name="Dhargay N."/>
            <person name="Dooley K."/>
            <person name="Dooley E."/>
            <person name="Doricent M."/>
            <person name="Dorje P."/>
            <person name="Dorjee K."/>
            <person name="Dupes A."/>
            <person name="Elong R."/>
            <person name="Falk J."/>
            <person name="Farina A."/>
            <person name="Faro S."/>
            <person name="Ferguson D."/>
            <person name="Fisher S."/>
            <person name="Foley C.D."/>
            <person name="Franke A."/>
            <person name="Friedrich D."/>
            <person name="Gadbois L."/>
            <person name="Gearin G."/>
            <person name="Gearin C.R."/>
            <person name="Giannoukos G."/>
            <person name="Goode T."/>
            <person name="Graham J."/>
            <person name="Grandbois E."/>
            <person name="Grewal S."/>
            <person name="Gyaltsen K."/>
            <person name="Hafez N."/>
            <person name="Hagos B."/>
            <person name="Hall J."/>
            <person name="Henson C."/>
            <person name="Hollinger A."/>
            <person name="Honan T."/>
            <person name="Huard M.D."/>
            <person name="Hughes L."/>
            <person name="Hurhula B."/>
            <person name="Husby M.E."/>
            <person name="Kamat A."/>
            <person name="Kanga B."/>
            <person name="Kashin S."/>
            <person name="Khazanovich D."/>
            <person name="Kisner P."/>
            <person name="Lance K."/>
            <person name="Lara M."/>
            <person name="Lee W."/>
            <person name="Lennon N."/>
            <person name="Letendre F."/>
            <person name="LeVine R."/>
            <person name="Lipovsky A."/>
            <person name="Liu X."/>
            <person name="Liu J."/>
            <person name="Liu S."/>
            <person name="Lokyitsang T."/>
            <person name="Lokyitsang Y."/>
            <person name="Lubonja R."/>
            <person name="Lui A."/>
            <person name="MacDonald P."/>
            <person name="Magnisalis V."/>
            <person name="Maru K."/>
            <person name="Matthews C."/>
            <person name="McCusker W."/>
            <person name="McDonough S."/>
            <person name="Mehta T."/>
            <person name="Meldrim J."/>
            <person name="Meneus L."/>
            <person name="Mihai O."/>
            <person name="Mihalev A."/>
            <person name="Mihova T."/>
            <person name="Mittelman R."/>
            <person name="Mlenga V."/>
            <person name="Montmayeur A."/>
            <person name="Mulrain L."/>
            <person name="Navidi A."/>
            <person name="Naylor J."/>
            <person name="Negash T."/>
            <person name="Nguyen T."/>
            <person name="Nguyen N."/>
            <person name="Nicol R."/>
            <person name="Norbu C."/>
            <person name="Norbu N."/>
            <person name="Novod N."/>
            <person name="O'Neill B."/>
            <person name="Osman S."/>
            <person name="Markiewicz E."/>
            <person name="Oyono O.L."/>
            <person name="Patti C."/>
            <person name="Phunkhang P."/>
            <person name="Pierre F."/>
            <person name="Priest M."/>
            <person name="Raghuraman S."/>
            <person name="Rege F."/>
            <person name="Reyes R."/>
            <person name="Rise C."/>
            <person name="Rogov P."/>
            <person name="Ross K."/>
            <person name="Ryan E."/>
            <person name="Settipalli S."/>
            <person name="Shea T."/>
            <person name="Sherpa N."/>
            <person name="Shi L."/>
            <person name="Shih D."/>
            <person name="Sparrow T."/>
            <person name="Spaulding J."/>
            <person name="Stalker J."/>
            <person name="Stange-Thomann N."/>
            <person name="Stavropoulos S."/>
            <person name="Stone C."/>
            <person name="Strader C."/>
            <person name="Tesfaye S."/>
            <person name="Thomson T."/>
            <person name="Thoulutsang Y."/>
            <person name="Thoulutsang D."/>
            <person name="Topham K."/>
            <person name="Topping I."/>
            <person name="Tsamla T."/>
            <person name="Vassiliev H."/>
            <person name="Vo A."/>
            <person name="Wangchuk T."/>
            <person name="Wangdi T."/>
            <person name="Weiand M."/>
            <person name="Wilkinson J."/>
            <person name="Wilson A."/>
            <person name="Yadav S."/>
            <person name="Young G."/>
            <person name="Yu Q."/>
            <person name="Zembek L."/>
            <person name="Zhong D."/>
            <person name="Zimmer A."/>
            <person name="Zwirko Z."/>
            <person name="Jaffe D.B."/>
            <person name="Alvarez P."/>
            <person name="Brockman W."/>
            <person name="Butler J."/>
            <person name="Chin C."/>
            <person name="Gnerre S."/>
            <person name="MacCallum I."/>
            <person name="Graves J.A."/>
            <person name="Ponting C.P."/>
            <person name="Breen M."/>
            <person name="Samollow P.B."/>
            <person name="Lander E.S."/>
            <person name="Lindblad-Toh K."/>
        </authorList>
    </citation>
    <scope>NUCLEOTIDE SEQUENCE [LARGE SCALE GENOMIC DNA]</scope>
</reference>
<dbReference type="FunFam" id="2.60.120.40:FF:000014">
    <property type="entry name" value="Tumor necrosis factor ligand superfamily member"/>
    <property type="match status" value="1"/>
</dbReference>
<evidence type="ECO:0000256" key="14">
    <source>
        <dbReference type="ARBA" id="ARBA00023136"/>
    </source>
</evidence>
<dbReference type="SUPFAM" id="SSF49842">
    <property type="entry name" value="TNF-like"/>
    <property type="match status" value="1"/>
</dbReference>
<dbReference type="InterPro" id="IPR008983">
    <property type="entry name" value="Tumour_necrosis_fac-like_dom"/>
</dbReference>
<dbReference type="STRING" id="13616.ENSMODP00000054689"/>
<evidence type="ECO:0000256" key="15">
    <source>
        <dbReference type="ARBA" id="ARBA00055277"/>
    </source>
</evidence>
<proteinExistence type="inferred from homology"/>
<dbReference type="GO" id="GO:0005125">
    <property type="term" value="F:cytokine activity"/>
    <property type="evidence" value="ECO:0000318"/>
    <property type="project" value="GO_Central"/>
</dbReference>
<keyword evidence="10 18" id="KW-0479">Metal-binding</keyword>
<name>A0A5F8H569_MONDO</name>
<keyword evidence="9" id="KW-0053">Apoptosis</keyword>
<reference evidence="20" key="2">
    <citation type="submission" date="2025-08" db="UniProtKB">
        <authorList>
            <consortium name="Ensembl"/>
        </authorList>
    </citation>
    <scope>IDENTIFICATION</scope>
</reference>
<evidence type="ECO:0000313" key="20">
    <source>
        <dbReference type="Ensembl" id="ENSMODP00000054689.1"/>
    </source>
</evidence>
<keyword evidence="13" id="KW-1133">Transmembrane helix</keyword>
<sequence>MSLTTPSLHGGLSPAQACGLVVSFSLLIQTFLTAATYFYFTNELKQLAQLQEANSQSGLHCLTKEYLGAMMGNSDPSSTTEPIDSVCLQVKWHLQQLIKKELLTIYEDSSTRQGKRQNNVSGAREGFNQSAIQSVAAHLTINRQISPPFSRTLMPGSTLGWKIRYWESSRKGHSFQHNMDLLDGELIVSQPGYYYIYSQTYFRFQESEESSVSTLNGEKSKQSKQLVQYIYKVTSYPEPILLLKSAMTTCWSKDSEYGLYSIYQGGVFEFREKERIFVSVSNEKLVDMDKEASFFGAFRIG</sequence>
<keyword evidence="8" id="KW-0812">Transmembrane</keyword>
<keyword evidence="21" id="KW-1185">Reference proteome</keyword>
<dbReference type="GO" id="GO:0046872">
    <property type="term" value="F:metal ion binding"/>
    <property type="evidence" value="ECO:0007669"/>
    <property type="project" value="UniProtKB-KW"/>
</dbReference>
<comment type="similarity">
    <text evidence="3 17">Belongs to the tumor necrosis factor family.</text>
</comment>
<dbReference type="PIRSF" id="PIRSF038013">
    <property type="entry name" value="TNF10_TNF11"/>
    <property type="match status" value="1"/>
</dbReference>
<evidence type="ECO:0000256" key="11">
    <source>
        <dbReference type="ARBA" id="ARBA00022833"/>
    </source>
</evidence>
<dbReference type="GO" id="GO:2001238">
    <property type="term" value="P:positive regulation of extrinsic apoptotic signaling pathway"/>
    <property type="evidence" value="ECO:0000318"/>
    <property type="project" value="GO_Central"/>
</dbReference>
<dbReference type="CTD" id="8743"/>
<evidence type="ECO:0000256" key="6">
    <source>
        <dbReference type="ARBA" id="ARBA00022525"/>
    </source>
</evidence>
<dbReference type="PANTHER" id="PTHR11471:SF27">
    <property type="entry name" value="TUMOR NECROSIS FACTOR LIGAND SUPERFAMILY MEMBER 10"/>
    <property type="match status" value="1"/>
</dbReference>
<keyword evidence="12" id="KW-0735">Signal-anchor</keyword>
<dbReference type="InParanoid" id="A0A5F8H569"/>
<dbReference type="KEGG" id="mdo:100010299"/>
<dbReference type="PANTHER" id="PTHR11471">
    <property type="entry name" value="TUMOR NECROSIS FACTOR FAMILY MEMBER"/>
    <property type="match status" value="1"/>
</dbReference>
<dbReference type="CDD" id="cd00184">
    <property type="entry name" value="TNF"/>
    <property type="match status" value="1"/>
</dbReference>
<evidence type="ECO:0000256" key="17">
    <source>
        <dbReference type="PIRNR" id="PIRNR038013"/>
    </source>
</evidence>
<comment type="subcellular location">
    <subcellularLocation>
        <location evidence="1">Cell membrane</location>
        <topology evidence="1">Single-pass type II membrane protein</topology>
    </subcellularLocation>
    <subcellularLocation>
        <location evidence="2">Secreted</location>
    </subcellularLocation>
</comment>
<dbReference type="InterPro" id="IPR017355">
    <property type="entry name" value="TNF_ligand_10/11"/>
</dbReference>
<dbReference type="Ensembl" id="ENSMODT00000059890.1">
    <property type="protein sequence ID" value="ENSMODP00000054689.1"/>
    <property type="gene ID" value="ENSMODG00000041585.1"/>
</dbReference>
<keyword evidence="5 17" id="KW-0202">Cytokine</keyword>
<accession>A0A5F8H569</accession>
<reference evidence="20" key="3">
    <citation type="submission" date="2025-09" db="UniProtKB">
        <authorList>
            <consortium name="Ensembl"/>
        </authorList>
    </citation>
    <scope>IDENTIFICATION</scope>
</reference>
<evidence type="ECO:0000256" key="18">
    <source>
        <dbReference type="PIRSR" id="PIRSR038013-50"/>
    </source>
</evidence>
<dbReference type="Gene3D" id="2.60.120.40">
    <property type="match status" value="1"/>
</dbReference>
<dbReference type="AlphaFoldDB" id="A0A5F8H569"/>
<keyword evidence="4" id="KW-1003">Cell membrane</keyword>
<dbReference type="Pfam" id="PF00229">
    <property type="entry name" value="TNF"/>
    <property type="match status" value="1"/>
</dbReference>
<evidence type="ECO:0000256" key="5">
    <source>
        <dbReference type="ARBA" id="ARBA00022514"/>
    </source>
</evidence>